<proteinExistence type="predicted"/>
<keyword evidence="1" id="KW-0472">Membrane</keyword>
<protein>
    <submittedName>
        <fullName evidence="2">Uncharacterized protein</fullName>
    </submittedName>
</protein>
<keyword evidence="1" id="KW-0812">Transmembrane</keyword>
<dbReference type="AlphaFoldDB" id="A0A138ZWM1"/>
<reference evidence="2 3" key="1">
    <citation type="journal article" date="2015" name="Genome Biol. Evol.">
        <title>Phylogenomic analyses indicate that early fungi evolved digesting cell walls of algal ancestors of land plants.</title>
        <authorList>
            <person name="Chang Y."/>
            <person name="Wang S."/>
            <person name="Sekimoto S."/>
            <person name="Aerts A.L."/>
            <person name="Choi C."/>
            <person name="Clum A."/>
            <person name="LaButti K.M."/>
            <person name="Lindquist E.A."/>
            <person name="Yee Ngan C."/>
            <person name="Ohm R.A."/>
            <person name="Salamov A.A."/>
            <person name="Grigoriev I.V."/>
            <person name="Spatafora J.W."/>
            <person name="Berbee M.L."/>
        </authorList>
    </citation>
    <scope>NUCLEOTIDE SEQUENCE [LARGE SCALE GENOMIC DNA]</scope>
    <source>
        <strain evidence="2 3">JEL478</strain>
    </source>
</reference>
<evidence type="ECO:0000256" key="1">
    <source>
        <dbReference type="SAM" id="Phobius"/>
    </source>
</evidence>
<gene>
    <name evidence="2" type="ORF">M427DRAFT_50222</name>
</gene>
<evidence type="ECO:0000313" key="2">
    <source>
        <dbReference type="EMBL" id="KXS08896.1"/>
    </source>
</evidence>
<feature type="transmembrane region" description="Helical" evidence="1">
    <location>
        <begin position="5"/>
        <end position="25"/>
    </location>
</feature>
<keyword evidence="1" id="KW-1133">Transmembrane helix</keyword>
<name>A0A138ZWM1_GONPJ</name>
<dbReference type="Proteomes" id="UP000070544">
    <property type="component" value="Unassembled WGS sequence"/>
</dbReference>
<evidence type="ECO:0000313" key="3">
    <source>
        <dbReference type="Proteomes" id="UP000070544"/>
    </source>
</evidence>
<organism evidence="2 3">
    <name type="scientific">Gonapodya prolifera (strain JEL478)</name>
    <name type="common">Monoblepharis prolifera</name>
    <dbReference type="NCBI Taxonomy" id="1344416"/>
    <lineage>
        <taxon>Eukaryota</taxon>
        <taxon>Fungi</taxon>
        <taxon>Fungi incertae sedis</taxon>
        <taxon>Chytridiomycota</taxon>
        <taxon>Chytridiomycota incertae sedis</taxon>
        <taxon>Monoblepharidomycetes</taxon>
        <taxon>Monoblepharidales</taxon>
        <taxon>Gonapodyaceae</taxon>
        <taxon>Gonapodya</taxon>
    </lineage>
</organism>
<sequence>MNLIFITICIAILFVVGIIIYKFFFAPPQKTFSTSKNSVDIDEPLQVYSEKDGAMGTYWGPSKDDSTGVSKIKLDGATEVKKTLNQLIQESGGFDDLDDEDFDVDDGVEADTLKPDVHPVTNTLNPNMISDTIVVLNNSDFDPFIIPSTEYDSTPKANIHEIEDDP</sequence>
<keyword evidence="3" id="KW-1185">Reference proteome</keyword>
<dbReference type="EMBL" id="KQ965928">
    <property type="protein sequence ID" value="KXS08896.1"/>
    <property type="molecule type" value="Genomic_DNA"/>
</dbReference>
<accession>A0A138ZWM1</accession>